<keyword evidence="1" id="KW-0812">Transmembrane</keyword>
<evidence type="ECO:0000259" key="2">
    <source>
        <dbReference type="PROSITE" id="PS51677"/>
    </source>
</evidence>
<protein>
    <submittedName>
        <fullName evidence="3">Polysaccharide deacetylase</fullName>
    </submittedName>
</protein>
<dbReference type="GO" id="GO:0016810">
    <property type="term" value="F:hydrolase activity, acting on carbon-nitrogen (but not peptide) bonds"/>
    <property type="evidence" value="ECO:0007669"/>
    <property type="project" value="InterPro"/>
</dbReference>
<feature type="domain" description="NodB homology" evidence="2">
    <location>
        <begin position="50"/>
        <end position="243"/>
    </location>
</feature>
<gene>
    <name evidence="3" type="ORF">CP523_13735</name>
</gene>
<dbReference type="InterPro" id="IPR050248">
    <property type="entry name" value="Polysacc_deacetylase_ArnD"/>
</dbReference>
<dbReference type="CDD" id="cd10944">
    <property type="entry name" value="CE4_SmPgdA_like"/>
    <property type="match status" value="1"/>
</dbReference>
<accession>A0A9N7JNY3</accession>
<dbReference type="Proteomes" id="UP000280586">
    <property type="component" value="Chromosome"/>
</dbReference>
<evidence type="ECO:0000313" key="4">
    <source>
        <dbReference type="Proteomes" id="UP000280586"/>
    </source>
</evidence>
<dbReference type="OrthoDB" id="258610at2"/>
<dbReference type="GO" id="GO:0005975">
    <property type="term" value="P:carbohydrate metabolic process"/>
    <property type="evidence" value="ECO:0007669"/>
    <property type="project" value="InterPro"/>
</dbReference>
<dbReference type="Pfam" id="PF01522">
    <property type="entry name" value="Polysacc_deac_1"/>
    <property type="match status" value="1"/>
</dbReference>
<dbReference type="Gene3D" id="3.20.20.370">
    <property type="entry name" value="Glycoside hydrolase/deacetylase"/>
    <property type="match status" value="1"/>
</dbReference>
<dbReference type="PANTHER" id="PTHR10587">
    <property type="entry name" value="GLYCOSYL TRANSFERASE-RELATED"/>
    <property type="match status" value="1"/>
</dbReference>
<evidence type="ECO:0000256" key="1">
    <source>
        <dbReference type="SAM" id="Phobius"/>
    </source>
</evidence>
<sequence>MDKIYTVKEVFKINRYKKKFGIIGIFFIIFTITIFNYIPVYTIHSENQKKVVYLTFDDGPTPNVTKEILNILNRNSIKGSFFIVGSNARENKEILKRLHEDDMCIMPHADLHEYDEIFKSVDDYFKDLNNCQKTISSIIGKENFKFIRIPGGSDNSNGSPEVIQEVKNKIKSENRYYIDWTVDSGDTEEQSVSVNFISSRIREYGGLYPVEVVLMHDIGGKETTIASLQYVIDFYKERGYEFNSLDNIEDSQVEYLKKIKVINK</sequence>
<name>A0A9N7JNY3_CLOSE</name>
<dbReference type="EMBL" id="CP023671">
    <property type="protein sequence ID" value="AYE35405.1"/>
    <property type="molecule type" value="Genomic_DNA"/>
</dbReference>
<dbReference type="PANTHER" id="PTHR10587:SF125">
    <property type="entry name" value="POLYSACCHARIDE DEACETYLASE YHEN-RELATED"/>
    <property type="match status" value="1"/>
</dbReference>
<keyword evidence="1" id="KW-0472">Membrane</keyword>
<proteinExistence type="predicted"/>
<feature type="transmembrane region" description="Helical" evidence="1">
    <location>
        <begin position="20"/>
        <end position="38"/>
    </location>
</feature>
<dbReference type="SUPFAM" id="SSF88713">
    <property type="entry name" value="Glycoside hydrolase/deacetylase"/>
    <property type="match status" value="1"/>
</dbReference>
<dbReference type="InterPro" id="IPR002509">
    <property type="entry name" value="NODB_dom"/>
</dbReference>
<keyword evidence="1" id="KW-1133">Transmembrane helix</keyword>
<dbReference type="KEGG" id="csep:CP523_13735"/>
<dbReference type="AlphaFoldDB" id="A0A9N7JNY3"/>
<dbReference type="PROSITE" id="PS51677">
    <property type="entry name" value="NODB"/>
    <property type="match status" value="1"/>
</dbReference>
<dbReference type="InterPro" id="IPR011330">
    <property type="entry name" value="Glyco_hydro/deAcase_b/a-brl"/>
</dbReference>
<evidence type="ECO:0000313" key="3">
    <source>
        <dbReference type="EMBL" id="AYE35405.1"/>
    </source>
</evidence>
<organism evidence="3 4">
    <name type="scientific">Clostridium septicum</name>
    <dbReference type="NCBI Taxonomy" id="1504"/>
    <lineage>
        <taxon>Bacteria</taxon>
        <taxon>Bacillati</taxon>
        <taxon>Bacillota</taxon>
        <taxon>Clostridia</taxon>
        <taxon>Eubacteriales</taxon>
        <taxon>Clostridiaceae</taxon>
        <taxon>Clostridium</taxon>
    </lineage>
</organism>
<reference evidence="3 4" key="1">
    <citation type="submission" date="2017-09" db="EMBL/GenBank/DDBJ databases">
        <authorList>
            <person name="Thomas P."/>
            <person name="Seyboldt C."/>
        </authorList>
    </citation>
    <scope>NUCLEOTIDE SEQUENCE [LARGE SCALE GENOMIC DNA]</scope>
    <source>
        <strain evidence="3 4">DSM 7534</strain>
    </source>
</reference>